<evidence type="ECO:0000256" key="5">
    <source>
        <dbReference type="SAM" id="SignalP"/>
    </source>
</evidence>
<dbReference type="InterPro" id="IPR044964">
    <property type="entry name" value="RCD1/SRO1-5"/>
</dbReference>
<comment type="caution">
    <text evidence="8">The sequence shown here is derived from an EMBL/GenBank/DDBJ whole genome shotgun (WGS) entry which is preliminary data.</text>
</comment>
<proteinExistence type="predicted"/>
<comment type="subcellular location">
    <subcellularLocation>
        <location evidence="1">Nucleus</location>
    </subcellularLocation>
</comment>
<dbReference type="InterPro" id="IPR022003">
    <property type="entry name" value="RST"/>
</dbReference>
<feature type="domain" description="PARP catalytic" evidence="6">
    <location>
        <begin position="63"/>
        <end position="286"/>
    </location>
</feature>
<evidence type="ECO:0000256" key="4">
    <source>
        <dbReference type="ARBA" id="ARBA00023242"/>
    </source>
</evidence>
<evidence type="ECO:0008006" key="10">
    <source>
        <dbReference type="Google" id="ProtNLM"/>
    </source>
</evidence>
<keyword evidence="4" id="KW-0539">Nucleus</keyword>
<evidence type="ECO:0000313" key="9">
    <source>
        <dbReference type="Proteomes" id="UP001359559"/>
    </source>
</evidence>
<keyword evidence="2" id="KW-0217">Developmental protein</keyword>
<organism evidence="8 9">
    <name type="scientific">Clitoria ternatea</name>
    <name type="common">Butterfly pea</name>
    <dbReference type="NCBI Taxonomy" id="43366"/>
    <lineage>
        <taxon>Eukaryota</taxon>
        <taxon>Viridiplantae</taxon>
        <taxon>Streptophyta</taxon>
        <taxon>Embryophyta</taxon>
        <taxon>Tracheophyta</taxon>
        <taxon>Spermatophyta</taxon>
        <taxon>Magnoliopsida</taxon>
        <taxon>eudicotyledons</taxon>
        <taxon>Gunneridae</taxon>
        <taxon>Pentapetalae</taxon>
        <taxon>rosids</taxon>
        <taxon>fabids</taxon>
        <taxon>Fabales</taxon>
        <taxon>Fabaceae</taxon>
        <taxon>Papilionoideae</taxon>
        <taxon>50 kb inversion clade</taxon>
        <taxon>NPAAA clade</taxon>
        <taxon>indigoferoid/millettioid clade</taxon>
        <taxon>Phaseoleae</taxon>
        <taxon>Clitoria</taxon>
    </lineage>
</organism>
<evidence type="ECO:0000256" key="3">
    <source>
        <dbReference type="ARBA" id="ARBA00023016"/>
    </source>
</evidence>
<keyword evidence="3" id="KW-0346">Stress response</keyword>
<keyword evidence="9" id="KW-1185">Reference proteome</keyword>
<evidence type="ECO:0000259" key="7">
    <source>
        <dbReference type="PROSITE" id="PS51879"/>
    </source>
</evidence>
<gene>
    <name evidence="8" type="ORF">RJT34_03605</name>
</gene>
<feature type="chain" id="PRO_5042816367" description="Poly [ADP-ribose] polymerase" evidence="5">
    <location>
        <begin position="26"/>
        <end position="352"/>
    </location>
</feature>
<dbReference type="Pfam" id="PF12174">
    <property type="entry name" value="RST"/>
    <property type="match status" value="1"/>
</dbReference>
<dbReference type="Gene3D" id="3.90.228.10">
    <property type="match status" value="1"/>
</dbReference>
<dbReference type="PANTHER" id="PTHR32263:SF14">
    <property type="entry name" value="INACTIVE POLY [ADP-RIBOSE] POLYMERASE SRO2-RELATED"/>
    <property type="match status" value="1"/>
</dbReference>
<dbReference type="GO" id="GO:0003950">
    <property type="term" value="F:NAD+ poly-ADP-ribosyltransferase activity"/>
    <property type="evidence" value="ECO:0007669"/>
    <property type="project" value="InterPro"/>
</dbReference>
<evidence type="ECO:0000313" key="8">
    <source>
        <dbReference type="EMBL" id="KAK7318898.1"/>
    </source>
</evidence>
<protein>
    <recommendedName>
        <fullName evidence="10">Poly [ADP-ribose] polymerase</fullName>
    </recommendedName>
</protein>
<dbReference type="EMBL" id="JAYKXN010000001">
    <property type="protein sequence ID" value="KAK7318898.1"/>
    <property type="molecule type" value="Genomic_DNA"/>
</dbReference>
<dbReference type="GO" id="GO:0005634">
    <property type="term" value="C:nucleus"/>
    <property type="evidence" value="ECO:0007669"/>
    <property type="project" value="UniProtKB-SubCell"/>
</dbReference>
<accession>A0AAN9KMH5</accession>
<evidence type="ECO:0000259" key="6">
    <source>
        <dbReference type="PROSITE" id="PS51059"/>
    </source>
</evidence>
<feature type="signal peptide" evidence="5">
    <location>
        <begin position="1"/>
        <end position="25"/>
    </location>
</feature>
<dbReference type="Proteomes" id="UP001359559">
    <property type="component" value="Unassembled WGS sequence"/>
</dbReference>
<evidence type="ECO:0000256" key="2">
    <source>
        <dbReference type="ARBA" id="ARBA00022473"/>
    </source>
</evidence>
<evidence type="ECO:0000256" key="1">
    <source>
        <dbReference type="ARBA" id="ARBA00004123"/>
    </source>
</evidence>
<dbReference type="AlphaFoldDB" id="A0AAN9KMH5"/>
<sequence>MFVHVFPRQCLVCGVFDVLLVVTSFHFSMPSTKYACKCDYDAIESSNFQRFITAYTSMHTPPKEMQPIDNLVRKGLMNVEEGNEEYQFIKNGFLNGMGFMGHATNVMALYKNNVAFNLTRQARWDSFKIFYKAVAIKCGGDANVRYAWYGASLDELIEIVSFGFSGCNKNHDDDDECHGVGISLFSANCSIDSAMSTVADEHGLRHVLLCKVILGKVEAVPAGSKQSQPISKQYDTGVDDVSAPRRHIIWTAFMHSHIHPDYILSFKYNYMKDQQICGPLKPQSQYVSFPNLVAGVSNHLKPSQMSLLLKSYRIYKEQKTSREQWINKVRLIVGDRLLHSVITGSSHSVQLL</sequence>
<dbReference type="SUPFAM" id="SSF56399">
    <property type="entry name" value="ADP-ribosylation"/>
    <property type="match status" value="1"/>
</dbReference>
<name>A0AAN9KMH5_CLITE</name>
<dbReference type="PROSITE" id="PS51059">
    <property type="entry name" value="PARP_CATALYTIC"/>
    <property type="match status" value="1"/>
</dbReference>
<keyword evidence="5" id="KW-0732">Signal</keyword>
<reference evidence="8 9" key="1">
    <citation type="submission" date="2024-01" db="EMBL/GenBank/DDBJ databases">
        <title>The genomes of 5 underutilized Papilionoideae crops provide insights into root nodulation and disease resistance.</title>
        <authorList>
            <person name="Yuan L."/>
        </authorList>
    </citation>
    <scope>NUCLEOTIDE SEQUENCE [LARGE SCALE GENOMIC DNA]</scope>
    <source>
        <strain evidence="8">LY-2023</strain>
        <tissue evidence="8">Leaf</tissue>
    </source>
</reference>
<dbReference type="PROSITE" id="PS51879">
    <property type="entry name" value="RST"/>
    <property type="match status" value="1"/>
</dbReference>
<feature type="domain" description="RST" evidence="7">
    <location>
        <begin position="280"/>
        <end position="351"/>
    </location>
</feature>
<dbReference type="InterPro" id="IPR012317">
    <property type="entry name" value="Poly(ADP-ribose)pol_cat_dom"/>
</dbReference>
<dbReference type="PANTHER" id="PTHR32263">
    <property type="entry name" value="INACTIVE POLY [ADP-RIBOSE] POLYMERASE SRO4-RELATED"/>
    <property type="match status" value="1"/>
</dbReference>